<accession>A0A0D0IU00</accession>
<comment type="pathway">
    <text evidence="1">Lipid metabolism.</text>
</comment>
<sequence length="187" mass="22065">MIRTICKWMLYKKLGWKKTVTVEHPDKFIICLAPHTSNWDFFFGQLYERAEGLKINFLMKKEWFFWPLGPIFKHMGGIPVWRSKHTSLTDNLANTALDREEFRLCITPEGTRKRVGDWKKGFYFIALKANLPILLYGVDYEKKEITCTECFHPTGDVEKDMKHIKLYFKDFKGKKPENFSIGDAAQE</sequence>
<protein>
    <submittedName>
        <fullName evidence="5">Contig79, whole genome shotgun sequence</fullName>
    </submittedName>
</protein>
<reference evidence="5 6" key="1">
    <citation type="submission" date="2015-01" db="EMBL/GenBank/DDBJ databases">
        <title>Comparative genomics of non-oral Prevotella species.</title>
        <authorList>
            <person name="Accetto T."/>
            <person name="Nograsek B."/>
            <person name="Avgustin G."/>
        </authorList>
    </citation>
    <scope>NUCLEOTIDE SEQUENCE [LARGE SCALE GENOMIC DNA]</scope>
    <source>
        <strain evidence="5 6">P5-119</strain>
    </source>
</reference>
<dbReference type="PANTHER" id="PTHR10434">
    <property type="entry name" value="1-ACYL-SN-GLYCEROL-3-PHOSPHATE ACYLTRANSFERASE"/>
    <property type="match status" value="1"/>
</dbReference>
<dbReference type="GO" id="GO:0006654">
    <property type="term" value="P:phosphatidic acid biosynthetic process"/>
    <property type="evidence" value="ECO:0007669"/>
    <property type="project" value="TreeGrafter"/>
</dbReference>
<gene>
    <name evidence="5" type="ORF">ST44_10680</name>
</gene>
<dbReference type="Pfam" id="PF01553">
    <property type="entry name" value="Acyltransferase"/>
    <property type="match status" value="1"/>
</dbReference>
<keyword evidence="6" id="KW-1185">Reference proteome</keyword>
<keyword evidence="2" id="KW-0808">Transferase</keyword>
<dbReference type="AlphaFoldDB" id="A0A0D0IU00"/>
<dbReference type="PANTHER" id="PTHR10434:SF9">
    <property type="entry name" value="PHOSPHOLIPID_GLYCEROL ACYLTRANSFERASE DOMAIN-CONTAINING PROTEIN"/>
    <property type="match status" value="1"/>
</dbReference>
<proteinExistence type="predicted"/>
<dbReference type="STRING" id="1602171.ST44_10680"/>
<comment type="caution">
    <text evidence="5">The sequence shown here is derived from an EMBL/GenBank/DDBJ whole genome shotgun (WGS) entry which is preliminary data.</text>
</comment>
<dbReference type="GO" id="GO:0003841">
    <property type="term" value="F:1-acylglycerol-3-phosphate O-acyltransferase activity"/>
    <property type="evidence" value="ECO:0007669"/>
    <property type="project" value="TreeGrafter"/>
</dbReference>
<dbReference type="InterPro" id="IPR002123">
    <property type="entry name" value="Plipid/glycerol_acylTrfase"/>
</dbReference>
<dbReference type="Proteomes" id="UP000032046">
    <property type="component" value="Unassembled WGS sequence"/>
</dbReference>
<evidence type="ECO:0000256" key="1">
    <source>
        <dbReference type="ARBA" id="ARBA00005189"/>
    </source>
</evidence>
<organism evidence="5 6">
    <name type="scientific">Prevotella pectinovora</name>
    <dbReference type="NCBI Taxonomy" id="1602169"/>
    <lineage>
        <taxon>Bacteria</taxon>
        <taxon>Pseudomonadati</taxon>
        <taxon>Bacteroidota</taxon>
        <taxon>Bacteroidia</taxon>
        <taxon>Bacteroidales</taxon>
        <taxon>Prevotellaceae</taxon>
        <taxon>Prevotella</taxon>
    </lineage>
</organism>
<evidence type="ECO:0000313" key="6">
    <source>
        <dbReference type="Proteomes" id="UP000032046"/>
    </source>
</evidence>
<evidence type="ECO:0000313" key="5">
    <source>
        <dbReference type="EMBL" id="KIP60591.1"/>
    </source>
</evidence>
<dbReference type="EMBL" id="JXQK01000079">
    <property type="protein sequence ID" value="KIP60591.1"/>
    <property type="molecule type" value="Genomic_DNA"/>
</dbReference>
<evidence type="ECO:0000256" key="2">
    <source>
        <dbReference type="ARBA" id="ARBA00022679"/>
    </source>
</evidence>
<keyword evidence="3" id="KW-0012">Acyltransferase</keyword>
<feature type="domain" description="Phospholipid/glycerol acyltransferase" evidence="4">
    <location>
        <begin position="29"/>
        <end position="141"/>
    </location>
</feature>
<name>A0A0D0IU00_9BACT</name>
<evidence type="ECO:0000256" key="3">
    <source>
        <dbReference type="ARBA" id="ARBA00023315"/>
    </source>
</evidence>
<dbReference type="SMART" id="SM00563">
    <property type="entry name" value="PlsC"/>
    <property type="match status" value="1"/>
</dbReference>
<dbReference type="RefSeq" id="WP_042519915.1">
    <property type="nucleotide sequence ID" value="NZ_JXQK01000079.1"/>
</dbReference>
<dbReference type="SUPFAM" id="SSF69593">
    <property type="entry name" value="Glycerol-3-phosphate (1)-acyltransferase"/>
    <property type="match status" value="1"/>
</dbReference>
<evidence type="ECO:0000259" key="4">
    <source>
        <dbReference type="SMART" id="SM00563"/>
    </source>
</evidence>